<dbReference type="AlphaFoldDB" id="A0A7X6LZ03"/>
<dbReference type="InterPro" id="IPR042001">
    <property type="entry name" value="Sortase_F"/>
</dbReference>
<keyword evidence="3" id="KW-1185">Reference proteome</keyword>
<gene>
    <name evidence="2" type="ORF">HGA07_15995</name>
</gene>
<protein>
    <submittedName>
        <fullName evidence="2">Class F sortase</fullName>
    </submittedName>
</protein>
<comment type="caution">
    <text evidence="2">The sequence shown here is derived from an EMBL/GenBank/DDBJ whole genome shotgun (WGS) entry which is preliminary data.</text>
</comment>
<evidence type="ECO:0000313" key="3">
    <source>
        <dbReference type="Proteomes" id="UP000523447"/>
    </source>
</evidence>
<dbReference type="EMBL" id="JAAXPE010000015">
    <property type="protein sequence ID" value="NKY87131.1"/>
    <property type="molecule type" value="Genomic_DNA"/>
</dbReference>
<dbReference type="CDD" id="cd05829">
    <property type="entry name" value="Sortase_F"/>
    <property type="match status" value="1"/>
</dbReference>
<dbReference type="Proteomes" id="UP000523447">
    <property type="component" value="Unassembled WGS sequence"/>
</dbReference>
<organism evidence="2 3">
    <name type="scientific">Nocardia veterana</name>
    <dbReference type="NCBI Taxonomy" id="132249"/>
    <lineage>
        <taxon>Bacteria</taxon>
        <taxon>Bacillati</taxon>
        <taxon>Actinomycetota</taxon>
        <taxon>Actinomycetes</taxon>
        <taxon>Mycobacteriales</taxon>
        <taxon>Nocardiaceae</taxon>
        <taxon>Nocardia</taxon>
    </lineage>
</organism>
<reference evidence="2 3" key="1">
    <citation type="submission" date="2020-04" db="EMBL/GenBank/DDBJ databases">
        <title>MicrobeNet Type strains.</title>
        <authorList>
            <person name="Nicholson A.C."/>
        </authorList>
    </citation>
    <scope>NUCLEOTIDE SEQUENCE [LARGE SCALE GENOMIC DNA]</scope>
    <source>
        <strain evidence="2 3">DSM 44445</strain>
    </source>
</reference>
<dbReference type="RefSeq" id="WP_157171367.1">
    <property type="nucleotide sequence ID" value="NZ_CAWPHS010000007.1"/>
</dbReference>
<proteinExistence type="predicted"/>
<dbReference type="GO" id="GO:0016787">
    <property type="term" value="F:hydrolase activity"/>
    <property type="evidence" value="ECO:0007669"/>
    <property type="project" value="UniProtKB-KW"/>
</dbReference>
<accession>A0A7X6LZ03</accession>
<sequence length="203" mass="20888">MGALFTGMILLVTTPGEYSPETSAEMLPPAAPTFAGPPLAEGDGFRPERIELPRLGIDAEVRAAGTTLAYDSFVGRVVESFGVPADMHSTTWWSEGPAPGSGGLAVILGHTQIGGGYGVFNNIGTLEPGDRIDVAGAGASAVFAVREVVSGIRKSDPENLSRVLSDHAETAGIALITCGGLFDADHQASEDNVVVIAERIGQA</sequence>
<evidence type="ECO:0000256" key="1">
    <source>
        <dbReference type="ARBA" id="ARBA00022801"/>
    </source>
</evidence>
<dbReference type="Pfam" id="PF04203">
    <property type="entry name" value="Sortase"/>
    <property type="match status" value="1"/>
</dbReference>
<dbReference type="InterPro" id="IPR005754">
    <property type="entry name" value="Sortase"/>
</dbReference>
<name>A0A7X6LZ03_9NOCA</name>
<evidence type="ECO:0000313" key="2">
    <source>
        <dbReference type="EMBL" id="NKY87131.1"/>
    </source>
</evidence>
<dbReference type="Gene3D" id="2.40.260.10">
    <property type="entry name" value="Sortase"/>
    <property type="match status" value="1"/>
</dbReference>
<dbReference type="SUPFAM" id="SSF63817">
    <property type="entry name" value="Sortase"/>
    <property type="match status" value="1"/>
</dbReference>
<dbReference type="InterPro" id="IPR023365">
    <property type="entry name" value="Sortase_dom-sf"/>
</dbReference>
<keyword evidence="1" id="KW-0378">Hydrolase</keyword>